<evidence type="ECO:0000313" key="10">
    <source>
        <dbReference type="EMBL" id="MCI5755798.1"/>
    </source>
</evidence>
<dbReference type="AlphaFoldDB" id="A0AAE3FJQ5"/>
<feature type="transmembrane region" description="Helical" evidence="8">
    <location>
        <begin position="251"/>
        <end position="270"/>
    </location>
</feature>
<comment type="similarity">
    <text evidence="2">Belongs to the AAE transporter (TC 2.A.81) family.</text>
</comment>
<proteinExistence type="inferred from homology"/>
<feature type="transmembrane region" description="Helical" evidence="8">
    <location>
        <begin position="373"/>
        <end position="395"/>
    </location>
</feature>
<feature type="transmembrane region" description="Helical" evidence="8">
    <location>
        <begin position="175"/>
        <end position="195"/>
    </location>
</feature>
<feature type="domain" description="YidE/YbjL duplication" evidence="9">
    <location>
        <begin position="18"/>
        <end position="192"/>
    </location>
</feature>
<dbReference type="Proteomes" id="UP001139365">
    <property type="component" value="Unassembled WGS sequence"/>
</dbReference>
<dbReference type="PANTHER" id="PTHR30445:SF3">
    <property type="entry name" value="TRANSPORT PROTEIN YIDE-RELATED"/>
    <property type="match status" value="1"/>
</dbReference>
<dbReference type="GO" id="GO:0005886">
    <property type="term" value="C:plasma membrane"/>
    <property type="evidence" value="ECO:0007669"/>
    <property type="project" value="UniProtKB-SubCell"/>
</dbReference>
<evidence type="ECO:0000259" key="9">
    <source>
        <dbReference type="Pfam" id="PF06826"/>
    </source>
</evidence>
<evidence type="ECO:0000256" key="4">
    <source>
        <dbReference type="ARBA" id="ARBA00022475"/>
    </source>
</evidence>
<evidence type="ECO:0000256" key="5">
    <source>
        <dbReference type="ARBA" id="ARBA00022692"/>
    </source>
</evidence>
<feature type="transmembrane region" description="Helical" evidence="8">
    <location>
        <begin position="291"/>
        <end position="310"/>
    </location>
</feature>
<feature type="transmembrane region" description="Helical" evidence="8">
    <location>
        <begin position="35"/>
        <end position="57"/>
    </location>
</feature>
<keyword evidence="7 8" id="KW-0472">Membrane</keyword>
<evidence type="ECO:0000256" key="8">
    <source>
        <dbReference type="SAM" id="Phobius"/>
    </source>
</evidence>
<feature type="transmembrane region" description="Helical" evidence="8">
    <location>
        <begin position="347"/>
        <end position="367"/>
    </location>
</feature>
<reference evidence="10 11" key="1">
    <citation type="submission" date="2022-03" db="EMBL/GenBank/DDBJ databases">
        <title>Metagenome-assembled genomes from swine fecal metagenomes.</title>
        <authorList>
            <person name="Holman D.B."/>
            <person name="Kommadath A."/>
        </authorList>
    </citation>
    <scope>NUCLEOTIDE SEQUENCE [LARGE SCALE GENOMIC DNA]</scope>
    <source>
        <strain evidence="10">SUG147</strain>
    </source>
</reference>
<dbReference type="Pfam" id="PF06826">
    <property type="entry name" value="Asp-Al_Ex"/>
    <property type="match status" value="2"/>
</dbReference>
<name>A0AAE3FJQ5_9BACT</name>
<dbReference type="EMBL" id="JALEMU010000092">
    <property type="protein sequence ID" value="MCI5755798.1"/>
    <property type="molecule type" value="Genomic_DNA"/>
</dbReference>
<evidence type="ECO:0000256" key="6">
    <source>
        <dbReference type="ARBA" id="ARBA00022989"/>
    </source>
</evidence>
<feature type="domain" description="YidE/YbjL duplication" evidence="9">
    <location>
        <begin position="232"/>
        <end position="395"/>
    </location>
</feature>
<dbReference type="PANTHER" id="PTHR30445">
    <property type="entry name" value="K(+)_H(+) ANTIPORTER SUBUNIT KHTT"/>
    <property type="match status" value="1"/>
</dbReference>
<gene>
    <name evidence="10" type="ORF">MR241_05835</name>
</gene>
<keyword evidence="6 8" id="KW-1133">Transmembrane helix</keyword>
<feature type="transmembrane region" description="Helical" evidence="8">
    <location>
        <begin position="6"/>
        <end position="28"/>
    </location>
</feature>
<evidence type="ECO:0000313" key="11">
    <source>
        <dbReference type="Proteomes" id="UP001139365"/>
    </source>
</evidence>
<comment type="subcellular location">
    <subcellularLocation>
        <location evidence="1">Cell membrane</location>
        <topology evidence="1">Multi-pass membrane protein</topology>
    </subcellularLocation>
</comment>
<accession>A0AAE3FJQ5</accession>
<evidence type="ECO:0000256" key="1">
    <source>
        <dbReference type="ARBA" id="ARBA00004651"/>
    </source>
</evidence>
<dbReference type="InterPro" id="IPR050144">
    <property type="entry name" value="AAE_transporter"/>
</dbReference>
<protein>
    <submittedName>
        <fullName evidence="10">YidE/YbjL duplication</fullName>
    </submittedName>
</protein>
<feature type="transmembrane region" description="Helical" evidence="8">
    <location>
        <begin position="110"/>
        <end position="133"/>
    </location>
</feature>
<feature type="transmembrane region" description="Helical" evidence="8">
    <location>
        <begin position="316"/>
        <end position="335"/>
    </location>
</feature>
<feature type="transmembrane region" description="Helical" evidence="8">
    <location>
        <begin position="227"/>
        <end position="245"/>
    </location>
</feature>
<evidence type="ECO:0000256" key="2">
    <source>
        <dbReference type="ARBA" id="ARBA00009854"/>
    </source>
</evidence>
<keyword evidence="4" id="KW-1003">Cell membrane</keyword>
<feature type="transmembrane region" description="Helical" evidence="8">
    <location>
        <begin position="77"/>
        <end position="98"/>
    </location>
</feature>
<keyword evidence="5 8" id="KW-0812">Transmembrane</keyword>
<keyword evidence="3" id="KW-0813">Transport</keyword>
<evidence type="ECO:0000256" key="3">
    <source>
        <dbReference type="ARBA" id="ARBA00022448"/>
    </source>
</evidence>
<sequence length="397" mass="41407">MEYLAGVTGSILSMIFIIFAIATVGYLVGSVSIKGISLGTAGVLLAALAYGILAHYVPDFTMGSRTIFLFSDSIKANFSLVSNLGTAMFVTAVGLIAGPKFFRTFNKKSLSYILLGVIIIAVGAATTYAFILIDKGLSPSMAVGLMTGALTSTPGLSSAKEVAADEAALTAGYGIAYLFGVLGVVLFVQIIPRLLRVDIKKERENFVAANKVEIKPIKAKLHSLEPLGFFPFVFAITIGCIIGSIKIPGINFSLGTSGGTLVAGLIVGHFGHVGPIDCRISKDTLDFLRELGLVLFLIGAGVPGGVNFVTNVKLSYFLYGAVLTIVPMVIGFILAKYVFRLSIFNNLGSITGGMTSTPALGALIATAGTGDVASAYAATYPIALVMVVLASKLLLMF</sequence>
<evidence type="ECO:0000256" key="7">
    <source>
        <dbReference type="ARBA" id="ARBA00023136"/>
    </source>
</evidence>
<organism evidence="10 11">
    <name type="scientific">Candidatus Colimorpha enterica</name>
    <dbReference type="NCBI Taxonomy" id="3083063"/>
    <lineage>
        <taxon>Bacteria</taxon>
        <taxon>Pseudomonadati</taxon>
        <taxon>Bacteroidota</taxon>
        <taxon>Bacteroidia</taxon>
        <taxon>Bacteroidales</taxon>
        <taxon>Candidatus Colimorpha</taxon>
    </lineage>
</organism>
<comment type="caution">
    <text evidence="10">The sequence shown here is derived from an EMBL/GenBank/DDBJ whole genome shotgun (WGS) entry which is preliminary data.</text>
</comment>
<dbReference type="InterPro" id="IPR006512">
    <property type="entry name" value="YidE_YbjL"/>
</dbReference>
<dbReference type="NCBIfam" id="TIGR01625">
    <property type="entry name" value="YidE_YbjL_dupl"/>
    <property type="match status" value="1"/>
</dbReference>